<proteinExistence type="predicted"/>
<gene>
    <name evidence="2" type="ordered locus">Thit_1903</name>
</gene>
<name>D3T4I9_THEIA</name>
<sequence>MSVLINLKTIKYVSVTILVIVLIFAENSLRKKLIKKFFPISDFVIISILGFTYLCLYNIVIHGENDIIVCAISSIILGIIYVSTKIFMKKYRKNEF</sequence>
<dbReference type="HOGENOM" id="CLU_2358736_0_0_9"/>
<dbReference type="EMBL" id="CP001936">
    <property type="protein sequence ID" value="ADD03141.1"/>
    <property type="molecule type" value="Genomic_DNA"/>
</dbReference>
<dbReference type="AlphaFoldDB" id="D3T4I9"/>
<dbReference type="KEGG" id="tit:Thit_1903"/>
<reference evidence="2" key="1">
    <citation type="submission" date="2010-02" db="EMBL/GenBank/DDBJ databases">
        <title>Complete sequence of Thermoanaerobacter italicus Ab9.</title>
        <authorList>
            <consortium name="US DOE Joint Genome Institute"/>
            <person name="Lucas S."/>
            <person name="Copeland A."/>
            <person name="Lapidus A."/>
            <person name="Cheng J.-F."/>
            <person name="Bruce D."/>
            <person name="Goodwin L."/>
            <person name="Pitluck S."/>
            <person name="Chertkov O."/>
            <person name="Detter J.C."/>
            <person name="Han C."/>
            <person name="Tapia R."/>
            <person name="Land M."/>
            <person name="Hauser L."/>
            <person name="Kyrpides N."/>
            <person name="Mikhailova N."/>
            <person name="Hemme C.L."/>
            <person name="Woyke T."/>
        </authorList>
    </citation>
    <scope>NUCLEOTIDE SEQUENCE [LARGE SCALE GENOMIC DNA]</scope>
    <source>
        <strain evidence="2">Ab9</strain>
    </source>
</reference>
<feature type="transmembrane region" description="Helical" evidence="1">
    <location>
        <begin position="12"/>
        <end position="29"/>
    </location>
</feature>
<keyword evidence="1" id="KW-0812">Transmembrane</keyword>
<dbReference type="Proteomes" id="UP000001552">
    <property type="component" value="Chromosome"/>
</dbReference>
<feature type="transmembrane region" description="Helical" evidence="1">
    <location>
        <begin position="41"/>
        <end position="60"/>
    </location>
</feature>
<keyword evidence="1" id="KW-1133">Transmembrane helix</keyword>
<evidence type="ECO:0000256" key="1">
    <source>
        <dbReference type="SAM" id="Phobius"/>
    </source>
</evidence>
<accession>D3T4I9</accession>
<keyword evidence="1" id="KW-0472">Membrane</keyword>
<keyword evidence="3" id="KW-1185">Reference proteome</keyword>
<evidence type="ECO:0000313" key="2">
    <source>
        <dbReference type="EMBL" id="ADD03141.1"/>
    </source>
</evidence>
<feature type="transmembrane region" description="Helical" evidence="1">
    <location>
        <begin position="66"/>
        <end position="84"/>
    </location>
</feature>
<evidence type="ECO:0000313" key="3">
    <source>
        <dbReference type="Proteomes" id="UP000001552"/>
    </source>
</evidence>
<organism evidence="2 3">
    <name type="scientific">Thermoanaerobacter italicus (strain DSM 9252 / Ab9)</name>
    <dbReference type="NCBI Taxonomy" id="580331"/>
    <lineage>
        <taxon>Bacteria</taxon>
        <taxon>Bacillati</taxon>
        <taxon>Bacillota</taxon>
        <taxon>Clostridia</taxon>
        <taxon>Thermoanaerobacterales</taxon>
        <taxon>Thermoanaerobacteraceae</taxon>
        <taxon>Thermoanaerobacter</taxon>
    </lineage>
</organism>
<protein>
    <submittedName>
        <fullName evidence="2">Uncharacterized protein</fullName>
    </submittedName>
</protein>